<feature type="compositionally biased region" description="Low complexity" evidence="1">
    <location>
        <begin position="389"/>
        <end position="421"/>
    </location>
</feature>
<dbReference type="AlphaFoldDB" id="A0A1J4KC51"/>
<dbReference type="GO" id="GO:0005524">
    <property type="term" value="F:ATP binding"/>
    <property type="evidence" value="ECO:0007669"/>
    <property type="project" value="InterPro"/>
</dbReference>
<dbReference type="Proteomes" id="UP000179807">
    <property type="component" value="Unassembled WGS sequence"/>
</dbReference>
<dbReference type="EMBL" id="MLAK01000707">
    <property type="protein sequence ID" value="OHT07037.1"/>
    <property type="molecule type" value="Genomic_DNA"/>
</dbReference>
<evidence type="ECO:0000256" key="1">
    <source>
        <dbReference type="SAM" id="MobiDB-lite"/>
    </source>
</evidence>
<dbReference type="InterPro" id="IPR000719">
    <property type="entry name" value="Prot_kinase_dom"/>
</dbReference>
<organism evidence="3 4">
    <name type="scientific">Tritrichomonas foetus</name>
    <dbReference type="NCBI Taxonomy" id="1144522"/>
    <lineage>
        <taxon>Eukaryota</taxon>
        <taxon>Metamonada</taxon>
        <taxon>Parabasalia</taxon>
        <taxon>Tritrichomonadida</taxon>
        <taxon>Tritrichomonadidae</taxon>
        <taxon>Tritrichomonas</taxon>
    </lineage>
</organism>
<feature type="domain" description="Protein kinase" evidence="2">
    <location>
        <begin position="1"/>
        <end position="284"/>
    </location>
</feature>
<reference evidence="3" key="1">
    <citation type="submission" date="2016-10" db="EMBL/GenBank/DDBJ databases">
        <authorList>
            <person name="Benchimol M."/>
            <person name="Almeida L.G."/>
            <person name="Vasconcelos A.T."/>
            <person name="Perreira-Neves A."/>
            <person name="Rosa I.A."/>
            <person name="Tasca T."/>
            <person name="Bogo M.R."/>
            <person name="de Souza W."/>
        </authorList>
    </citation>
    <scope>NUCLEOTIDE SEQUENCE [LARGE SCALE GENOMIC DNA]</scope>
    <source>
        <strain evidence="3">K</strain>
    </source>
</reference>
<name>A0A1J4KC51_9EUKA</name>
<dbReference type="GeneID" id="94838644"/>
<proteinExistence type="predicted"/>
<dbReference type="PROSITE" id="PS50011">
    <property type="entry name" value="PROTEIN_KINASE_DOM"/>
    <property type="match status" value="1"/>
</dbReference>
<comment type="caution">
    <text evidence="3">The sequence shown here is derived from an EMBL/GenBank/DDBJ whole genome shotgun (WGS) entry which is preliminary data.</text>
</comment>
<accession>A0A1J4KC51</accession>
<evidence type="ECO:0000259" key="2">
    <source>
        <dbReference type="PROSITE" id="PS50011"/>
    </source>
</evidence>
<keyword evidence="4" id="KW-1185">Reference proteome</keyword>
<dbReference type="RefSeq" id="XP_068360173.1">
    <property type="nucleotide sequence ID" value="XM_068503940.1"/>
</dbReference>
<dbReference type="InterPro" id="IPR011009">
    <property type="entry name" value="Kinase-like_dom_sf"/>
</dbReference>
<protein>
    <recommendedName>
        <fullName evidence="2">Protein kinase domain-containing protein</fullName>
    </recommendedName>
</protein>
<dbReference type="SUPFAM" id="SSF56112">
    <property type="entry name" value="Protein kinase-like (PK-like)"/>
    <property type="match status" value="1"/>
</dbReference>
<feature type="region of interest" description="Disordered" evidence="1">
    <location>
        <begin position="389"/>
        <end position="431"/>
    </location>
</feature>
<dbReference type="VEuPathDB" id="TrichDB:TRFO_24768"/>
<gene>
    <name evidence="3" type="ORF">TRFO_24768</name>
</gene>
<evidence type="ECO:0000313" key="4">
    <source>
        <dbReference type="Proteomes" id="UP000179807"/>
    </source>
</evidence>
<dbReference type="Gene3D" id="1.10.510.10">
    <property type="entry name" value="Transferase(Phosphotransferase) domain 1"/>
    <property type="match status" value="1"/>
</dbReference>
<sequence length="649" mass="73940">MLPQKGAGTSGAKHSSKSADLCIVQCPNTTTRINFLTDTISIKYRDQSAINCISRNFNSLKKVRKFTPAIIERKVKKENLEKKDIENENSIISNNFSIDYLPGGSLNDVIRFQKEKLAKPLLDEFNSFKDLFIIYLIDMVEILGNNKLIHAFLTPDSILFTHKQMPVLGGIQFISHITQYSNSFEYFTEYYKNENGKLFTIYLAPELKNGQPHKESMTYSLALIIFSILTMDFVEKVPTKDQINEIKQKYPNAIPENLLYCIIECCNENPDKRKSLNDLKKIFFYSFPDLDDQTYSIEKDYPEENSIFGQKQFIIEQVSFKNPISYFIIGNSFVSGNNMFEVTKKEALSFLRLAKKYSIFTLQCEEMIHVIQHKQAFILPLQTISTSTSSASETTTGETEETSSSIKSSESPLTTSTTKTPSKIDRKDVNEENENIITSNVHKFDCDIIQSVNDPILFRNKLNLLINQLSSDLEIQYDDVLTDSLVLGSNVLEELSNYHLHNSCPAEDYVVDTVSDPTIDEIKEMVNHPTILRYQSLANAIISSREKARSARSRRVKRNINFHSFTQLGFLQATTRLLAELNPEFNYEIFLNVGKGTHSENGESILSQILKDSVPAFSGLQVGQPDNKGVYKLEVVNVRKEDPLKEEID</sequence>
<evidence type="ECO:0000313" key="3">
    <source>
        <dbReference type="EMBL" id="OHT07037.1"/>
    </source>
</evidence>
<dbReference type="GO" id="GO:0004672">
    <property type="term" value="F:protein kinase activity"/>
    <property type="evidence" value="ECO:0007669"/>
    <property type="project" value="InterPro"/>
</dbReference>